<keyword evidence="2" id="KW-1185">Reference proteome</keyword>
<name>A0AAD7EA94_9AGAR</name>
<proteinExistence type="predicted"/>
<sequence length="402" mass="45212">MDLPQELVDAIVDNIHHDIPSLKSCSLAARPFVDSARKHIFRKIEITHPLSSYSNTCELFYKLLCSSPHIAPLVEDLCIVSSDSDRRNWAMSSGTLCLVLPLLNLTRISIIENGQSGISYSRSWNKMDQHLQSALADVFSSPRLEAVHLRGLVLESPSQLLLLFAEATALKEMSLSRLYFTQAEYEPWPELQLWHPKLRSLLVNDFRSDPFCHYLTNPRFDLSRVSTLTVGTRSVERMSTIMQATNAGPSSVEHLRLLLWDERSWNGNFFSANLRFLHLFTFSGFGLGLLGTVFKTCPHDSCLEQLTLEGTVNLHELPSHSEELDAAIDTTVNHLRALKIIEIRPTTSPDVLWMTSIIRATMTGSSDTFTAWKAAAQAVLPSLMRRGMLHIIGIETRGPGWE</sequence>
<evidence type="ECO:0000313" key="2">
    <source>
        <dbReference type="Proteomes" id="UP001218218"/>
    </source>
</evidence>
<evidence type="ECO:0000313" key="1">
    <source>
        <dbReference type="EMBL" id="KAJ7306749.1"/>
    </source>
</evidence>
<protein>
    <submittedName>
        <fullName evidence="1">Uncharacterized protein</fullName>
    </submittedName>
</protein>
<gene>
    <name evidence="1" type="ORF">DFH08DRAFT_1088818</name>
</gene>
<comment type="caution">
    <text evidence="1">The sequence shown here is derived from an EMBL/GenBank/DDBJ whole genome shotgun (WGS) entry which is preliminary data.</text>
</comment>
<dbReference type="AlphaFoldDB" id="A0AAD7EA94"/>
<reference evidence="1" key="1">
    <citation type="submission" date="2023-03" db="EMBL/GenBank/DDBJ databases">
        <title>Massive genome expansion in bonnet fungi (Mycena s.s.) driven by repeated elements and novel gene families across ecological guilds.</title>
        <authorList>
            <consortium name="Lawrence Berkeley National Laboratory"/>
            <person name="Harder C.B."/>
            <person name="Miyauchi S."/>
            <person name="Viragh M."/>
            <person name="Kuo A."/>
            <person name="Thoen E."/>
            <person name="Andreopoulos B."/>
            <person name="Lu D."/>
            <person name="Skrede I."/>
            <person name="Drula E."/>
            <person name="Henrissat B."/>
            <person name="Morin E."/>
            <person name="Kohler A."/>
            <person name="Barry K."/>
            <person name="LaButti K."/>
            <person name="Morin E."/>
            <person name="Salamov A."/>
            <person name="Lipzen A."/>
            <person name="Mereny Z."/>
            <person name="Hegedus B."/>
            <person name="Baldrian P."/>
            <person name="Stursova M."/>
            <person name="Weitz H."/>
            <person name="Taylor A."/>
            <person name="Grigoriev I.V."/>
            <person name="Nagy L.G."/>
            <person name="Martin F."/>
            <person name="Kauserud H."/>
        </authorList>
    </citation>
    <scope>NUCLEOTIDE SEQUENCE</scope>
    <source>
        <strain evidence="1">CBHHK002</strain>
    </source>
</reference>
<dbReference type="EMBL" id="JARIHO010000091">
    <property type="protein sequence ID" value="KAJ7306749.1"/>
    <property type="molecule type" value="Genomic_DNA"/>
</dbReference>
<dbReference type="Proteomes" id="UP001218218">
    <property type="component" value="Unassembled WGS sequence"/>
</dbReference>
<organism evidence="1 2">
    <name type="scientific">Mycena albidolilacea</name>
    <dbReference type="NCBI Taxonomy" id="1033008"/>
    <lineage>
        <taxon>Eukaryota</taxon>
        <taxon>Fungi</taxon>
        <taxon>Dikarya</taxon>
        <taxon>Basidiomycota</taxon>
        <taxon>Agaricomycotina</taxon>
        <taxon>Agaricomycetes</taxon>
        <taxon>Agaricomycetidae</taxon>
        <taxon>Agaricales</taxon>
        <taxon>Marasmiineae</taxon>
        <taxon>Mycenaceae</taxon>
        <taxon>Mycena</taxon>
    </lineage>
</organism>
<accession>A0AAD7EA94</accession>